<dbReference type="AlphaFoldDB" id="A0A7T0FXV5"/>
<proteinExistence type="predicted"/>
<evidence type="ECO:0000313" key="3">
    <source>
        <dbReference type="Proteomes" id="UP000594451"/>
    </source>
</evidence>
<dbReference type="EMBL" id="CP039370">
    <property type="protein sequence ID" value="QPJ58434.1"/>
    <property type="molecule type" value="Genomic_DNA"/>
</dbReference>
<dbReference type="Gene3D" id="3.40.50.970">
    <property type="match status" value="1"/>
</dbReference>
<name>A0A7T0FXV5_9BACT</name>
<evidence type="ECO:0000259" key="1">
    <source>
        <dbReference type="Pfam" id="PF00456"/>
    </source>
</evidence>
<dbReference type="Proteomes" id="UP000594451">
    <property type="component" value="Chromosome"/>
</dbReference>
<sequence length="111" mass="12908">MIIYDNNGITLDAPSSITQFKDANKRFLTINFEVKNLNKINSVKFINYFLKLKNSSNHKPKILIFKSVIGFGIDEIKNTNLAHGETGLKYIYKYKKLNIINNFRYSKITKN</sequence>
<dbReference type="InterPro" id="IPR029061">
    <property type="entry name" value="THDP-binding"/>
</dbReference>
<feature type="domain" description="Transketolase N-terminal" evidence="1">
    <location>
        <begin position="2"/>
        <end position="85"/>
    </location>
</feature>
<dbReference type="KEGG" id="psup:E5P55_00360"/>
<accession>A0A7T0FXV5</accession>
<dbReference type="InterPro" id="IPR005474">
    <property type="entry name" value="Transketolase_N"/>
</dbReference>
<protein>
    <recommendedName>
        <fullName evidence="1">Transketolase N-terminal domain-containing protein</fullName>
    </recommendedName>
</protein>
<dbReference type="Pfam" id="PF00456">
    <property type="entry name" value="Transketolase_N"/>
    <property type="match status" value="1"/>
</dbReference>
<keyword evidence="3" id="KW-1185">Reference proteome</keyword>
<organism evidence="2 3">
    <name type="scientific">Candidatus Pinguicoccus supinus</name>
    <dbReference type="NCBI Taxonomy" id="2529394"/>
    <lineage>
        <taxon>Bacteria</taxon>
        <taxon>Pseudomonadati</taxon>
        <taxon>Verrucomicrobiota</taxon>
        <taxon>Candidatus Pinguicoccus</taxon>
    </lineage>
</organism>
<reference evidence="2 3" key="1">
    <citation type="journal article" date="2020" name="Sci. Rep.">
        <title>Morphology, ultrastructure, genomics, and phylogeny of Euplotes vanleeuwenhoeki sp. nov. and its ultra-reduced endosymbiont Candidatus Pinguicoccus supinus sp. nov.</title>
        <authorList>
            <person name="Serra V."/>
            <person name="Gammuto L."/>
            <person name="Nitla V."/>
            <person name="Castelli M."/>
            <person name="Lanzoni O."/>
            <person name="Sassera D."/>
            <person name="Bandi C."/>
            <person name="Sandeep B.V."/>
            <person name="Verni F."/>
            <person name="Modeo L."/>
            <person name="Petroni G."/>
        </authorList>
    </citation>
    <scope>NUCLEOTIDE SEQUENCE [LARGE SCALE GENOMIC DNA]</scope>
    <source>
        <strain evidence="2 3">KKR18_Esm</strain>
    </source>
</reference>
<dbReference type="SUPFAM" id="SSF52518">
    <property type="entry name" value="Thiamin diphosphate-binding fold (THDP-binding)"/>
    <property type="match status" value="1"/>
</dbReference>
<gene>
    <name evidence="2" type="ORF">E5P55_00360</name>
</gene>
<evidence type="ECO:0000313" key="2">
    <source>
        <dbReference type="EMBL" id="QPJ58434.1"/>
    </source>
</evidence>